<feature type="transmembrane region" description="Helical" evidence="9">
    <location>
        <begin position="518"/>
        <end position="539"/>
    </location>
</feature>
<sequence>MAQTAELSGVRAGLSTLPQRIILADGWTRRAIAFAAGAFGTLALPPFDFAPAMAVPMTAAVWLIDGAAIQGARFSLAPIRSAAAAGWWLGFGYFLASLWWLGAAMLVEADQFAWAIPLAVIGLPTALALFPALGFALSRLLWSSGSLRIFALAAGLGASEWLRGHILTGFPWNDFGMALAEAGPFGQAASLVGLHGLDLLAIVIFAAPATIVDRRPGQRFLSNAAAWTAAFLLLTLSAYGALRLATSGTEYVDGVALRLMQPNLPQDAKFKPENGQEILRRYLALSDRATGPGHTGVSDVTHLIWPESAFPYVLSREPQAVAAISRALQGKILITGAARVEADGSGRRGKIYNSIEVLQGDRFLAFYDKTHLVPFGEYLPLEGLLRPLGVSHLVPGVWDRGQGPRTLAAPGLPQIAPLICYEAIFPGEAAPRDKGGARPQLLLNLTNDGWFGKTIGPYQHFAQARLRAVEEGLPLIRVANTGISAIVDAYGRVIDSLPLGEEGIIDGRLPKAAGETIFARWGGGPFVVLWALFLLLALAGRWRG</sequence>
<keyword evidence="6 9" id="KW-1133">Transmembrane helix</keyword>
<feature type="transmembrane region" description="Helical" evidence="9">
    <location>
        <begin position="192"/>
        <end position="212"/>
    </location>
</feature>
<gene>
    <name evidence="9 11" type="primary">lnt</name>
    <name evidence="11" type="ORF">F7D14_15115</name>
</gene>
<feature type="transmembrane region" description="Helical" evidence="9">
    <location>
        <begin position="224"/>
        <end position="242"/>
    </location>
</feature>
<dbReference type="Pfam" id="PF00795">
    <property type="entry name" value="CN_hydrolase"/>
    <property type="match status" value="1"/>
</dbReference>
<dbReference type="InterPro" id="IPR036526">
    <property type="entry name" value="C-N_Hydrolase_sf"/>
</dbReference>
<dbReference type="NCBIfam" id="TIGR00546">
    <property type="entry name" value="lnt"/>
    <property type="match status" value="1"/>
</dbReference>
<dbReference type="CDD" id="cd07571">
    <property type="entry name" value="ALP_N-acyl_transferase"/>
    <property type="match status" value="1"/>
</dbReference>
<keyword evidence="5 9" id="KW-0812">Transmembrane</keyword>
<dbReference type="AlphaFoldDB" id="A0A6B8MAS5"/>
<dbReference type="PANTHER" id="PTHR38686">
    <property type="entry name" value="APOLIPOPROTEIN N-ACYLTRANSFERASE"/>
    <property type="match status" value="1"/>
</dbReference>
<comment type="subcellular location">
    <subcellularLocation>
        <location evidence="1 9">Cell membrane</location>
        <topology evidence="1 9">Multi-pass membrane protein</topology>
    </subcellularLocation>
</comment>
<evidence type="ECO:0000256" key="7">
    <source>
        <dbReference type="ARBA" id="ARBA00023136"/>
    </source>
</evidence>
<dbReference type="InterPro" id="IPR004563">
    <property type="entry name" value="Apolipo_AcylTrfase"/>
</dbReference>
<evidence type="ECO:0000256" key="3">
    <source>
        <dbReference type="ARBA" id="ARBA00022475"/>
    </source>
</evidence>
<feature type="transmembrane region" description="Helical" evidence="9">
    <location>
        <begin position="114"/>
        <end position="137"/>
    </location>
</feature>
<accession>A0A6B8MAS5</accession>
<evidence type="ECO:0000256" key="1">
    <source>
        <dbReference type="ARBA" id="ARBA00004651"/>
    </source>
</evidence>
<proteinExistence type="inferred from homology"/>
<comment type="similarity">
    <text evidence="2 9">Belongs to the CN hydrolase family. Apolipoprotein N-acyltransferase subfamily.</text>
</comment>
<dbReference type="EC" id="2.3.1.269" evidence="9"/>
<dbReference type="Pfam" id="PF20154">
    <property type="entry name" value="LNT_N"/>
    <property type="match status" value="1"/>
</dbReference>
<dbReference type="HAMAP" id="MF_01148">
    <property type="entry name" value="Lnt"/>
    <property type="match status" value="1"/>
</dbReference>
<evidence type="ECO:0000313" key="12">
    <source>
        <dbReference type="Proteomes" id="UP000422569"/>
    </source>
</evidence>
<evidence type="ECO:0000256" key="2">
    <source>
        <dbReference type="ARBA" id="ARBA00010065"/>
    </source>
</evidence>
<comment type="pathway">
    <text evidence="9">Protein modification; lipoprotein biosynthesis (N-acyl transfer).</text>
</comment>
<keyword evidence="8 9" id="KW-0012">Acyltransferase</keyword>
<feature type="domain" description="CN hydrolase" evidence="10">
    <location>
        <begin position="260"/>
        <end position="511"/>
    </location>
</feature>
<evidence type="ECO:0000313" key="11">
    <source>
        <dbReference type="EMBL" id="QGM98679.1"/>
    </source>
</evidence>
<feature type="transmembrane region" description="Helical" evidence="9">
    <location>
        <begin position="81"/>
        <end position="102"/>
    </location>
</feature>
<evidence type="ECO:0000256" key="9">
    <source>
        <dbReference type="HAMAP-Rule" id="MF_01148"/>
    </source>
</evidence>
<dbReference type="PANTHER" id="PTHR38686:SF1">
    <property type="entry name" value="APOLIPOPROTEIN N-ACYLTRANSFERASE"/>
    <property type="match status" value="1"/>
</dbReference>
<dbReference type="Proteomes" id="UP000422569">
    <property type="component" value="Chromosome"/>
</dbReference>
<dbReference type="PROSITE" id="PS50263">
    <property type="entry name" value="CN_HYDROLASE"/>
    <property type="match status" value="1"/>
</dbReference>
<dbReference type="RefSeq" id="WP_016919025.1">
    <property type="nucleotide sequence ID" value="NZ_CP044331.1"/>
</dbReference>
<feature type="transmembrane region" description="Helical" evidence="9">
    <location>
        <begin position="149"/>
        <end position="172"/>
    </location>
</feature>
<evidence type="ECO:0000256" key="8">
    <source>
        <dbReference type="ARBA" id="ARBA00023315"/>
    </source>
</evidence>
<dbReference type="GO" id="GO:0005886">
    <property type="term" value="C:plasma membrane"/>
    <property type="evidence" value="ECO:0007669"/>
    <property type="project" value="UniProtKB-SubCell"/>
</dbReference>
<dbReference type="EMBL" id="CP044331">
    <property type="protein sequence ID" value="QGM98679.1"/>
    <property type="molecule type" value="Genomic_DNA"/>
</dbReference>
<protein>
    <recommendedName>
        <fullName evidence="9">Apolipoprotein N-acyltransferase</fullName>
        <shortName evidence="9">ALP N-acyltransferase</shortName>
        <ecNumber evidence="9">2.3.1.269</ecNumber>
    </recommendedName>
</protein>
<dbReference type="UniPathway" id="UPA00666"/>
<dbReference type="SUPFAM" id="SSF56317">
    <property type="entry name" value="Carbon-nitrogen hydrolase"/>
    <property type="match status" value="1"/>
</dbReference>
<dbReference type="KEGG" id="mpar:F7D14_15115"/>
<organism evidence="11 12">
    <name type="scientific">Methylocystis parvus</name>
    <dbReference type="NCBI Taxonomy" id="134"/>
    <lineage>
        <taxon>Bacteria</taxon>
        <taxon>Pseudomonadati</taxon>
        <taxon>Pseudomonadota</taxon>
        <taxon>Alphaproteobacteria</taxon>
        <taxon>Hyphomicrobiales</taxon>
        <taxon>Methylocystaceae</taxon>
        <taxon>Methylocystis</taxon>
    </lineage>
</organism>
<dbReference type="Gene3D" id="3.60.110.10">
    <property type="entry name" value="Carbon-nitrogen hydrolase"/>
    <property type="match status" value="1"/>
</dbReference>
<comment type="function">
    <text evidence="9">Catalyzes the phospholipid dependent N-acylation of the N-terminal cysteine of apolipoprotein, the last step in lipoprotein maturation.</text>
</comment>
<name>A0A6B8MAS5_9HYPH</name>
<evidence type="ECO:0000256" key="6">
    <source>
        <dbReference type="ARBA" id="ARBA00022989"/>
    </source>
</evidence>
<keyword evidence="11" id="KW-0449">Lipoprotein</keyword>
<dbReference type="InterPro" id="IPR003010">
    <property type="entry name" value="C-N_Hydrolase"/>
</dbReference>
<feature type="transmembrane region" description="Helical" evidence="9">
    <location>
        <begin position="49"/>
        <end position="69"/>
    </location>
</feature>
<keyword evidence="7 9" id="KW-0472">Membrane</keyword>
<reference evidence="11 12" key="1">
    <citation type="submission" date="2019-09" db="EMBL/GenBank/DDBJ databases">
        <title>Isolation and complete genome sequencing of Methylocystis species.</title>
        <authorList>
            <person name="Rumah B.L."/>
            <person name="Stead C.E."/>
            <person name="Stevens B.C."/>
            <person name="Minton N.P."/>
            <person name="Grosse-Honebrink A."/>
            <person name="Zhang Y."/>
        </authorList>
    </citation>
    <scope>NUCLEOTIDE SEQUENCE [LARGE SCALE GENOMIC DNA]</scope>
    <source>
        <strain evidence="11 12">BRCS2</strain>
    </source>
</reference>
<dbReference type="InterPro" id="IPR045378">
    <property type="entry name" value="LNT_N"/>
</dbReference>
<keyword evidence="4 9" id="KW-0808">Transferase</keyword>
<keyword evidence="12" id="KW-1185">Reference proteome</keyword>
<evidence type="ECO:0000256" key="4">
    <source>
        <dbReference type="ARBA" id="ARBA00022679"/>
    </source>
</evidence>
<evidence type="ECO:0000259" key="10">
    <source>
        <dbReference type="PROSITE" id="PS50263"/>
    </source>
</evidence>
<dbReference type="GO" id="GO:0016410">
    <property type="term" value="F:N-acyltransferase activity"/>
    <property type="evidence" value="ECO:0007669"/>
    <property type="project" value="UniProtKB-UniRule"/>
</dbReference>
<evidence type="ECO:0000256" key="5">
    <source>
        <dbReference type="ARBA" id="ARBA00022692"/>
    </source>
</evidence>
<keyword evidence="3 9" id="KW-1003">Cell membrane</keyword>
<comment type="catalytic activity">
    <reaction evidence="9">
        <text>N-terminal S-1,2-diacyl-sn-glyceryl-L-cysteinyl-[lipoprotein] + a glycerophospholipid = N-acyl-S-1,2-diacyl-sn-glyceryl-L-cysteinyl-[lipoprotein] + a 2-acyl-sn-glycero-3-phospholipid + H(+)</text>
        <dbReference type="Rhea" id="RHEA:48228"/>
        <dbReference type="Rhea" id="RHEA-COMP:14681"/>
        <dbReference type="Rhea" id="RHEA-COMP:14684"/>
        <dbReference type="ChEBI" id="CHEBI:15378"/>
        <dbReference type="ChEBI" id="CHEBI:136912"/>
        <dbReference type="ChEBI" id="CHEBI:140656"/>
        <dbReference type="ChEBI" id="CHEBI:140657"/>
        <dbReference type="ChEBI" id="CHEBI:140660"/>
        <dbReference type="EC" id="2.3.1.269"/>
    </reaction>
</comment>
<dbReference type="GO" id="GO:0042158">
    <property type="term" value="P:lipoprotein biosynthetic process"/>
    <property type="evidence" value="ECO:0007669"/>
    <property type="project" value="UniProtKB-UniRule"/>
</dbReference>